<accession>A0A327YAP8</accession>
<evidence type="ECO:0000259" key="1">
    <source>
        <dbReference type="Pfam" id="PF14588"/>
    </source>
</evidence>
<dbReference type="InterPro" id="IPR035959">
    <property type="entry name" value="RutC-like_sf"/>
</dbReference>
<dbReference type="OrthoDB" id="9806350at2"/>
<dbReference type="SUPFAM" id="SSF55298">
    <property type="entry name" value="YjgF-like"/>
    <property type="match status" value="1"/>
</dbReference>
<evidence type="ECO:0000313" key="2">
    <source>
        <dbReference type="EMBL" id="RAK15589.1"/>
    </source>
</evidence>
<protein>
    <submittedName>
        <fullName evidence="2">Enamine deaminase RidA (YjgF/YER057c/UK114 family)</fullName>
    </submittedName>
</protein>
<dbReference type="PANTHER" id="PTHR43760">
    <property type="entry name" value="ENDORIBONUCLEASE-RELATED"/>
    <property type="match status" value="1"/>
</dbReference>
<organism evidence="2 3">
    <name type="scientific">Salipiger aestuarii</name>
    <dbReference type="NCBI Taxonomy" id="568098"/>
    <lineage>
        <taxon>Bacteria</taxon>
        <taxon>Pseudomonadati</taxon>
        <taxon>Pseudomonadota</taxon>
        <taxon>Alphaproteobacteria</taxon>
        <taxon>Rhodobacterales</taxon>
        <taxon>Roseobacteraceae</taxon>
        <taxon>Salipiger</taxon>
    </lineage>
</organism>
<keyword evidence="3" id="KW-1185">Reference proteome</keyword>
<feature type="domain" description="Endoribonuclease L-PSP/chorismate mutase-like" evidence="1">
    <location>
        <begin position="6"/>
        <end position="153"/>
    </location>
</feature>
<dbReference type="AlphaFoldDB" id="A0A327YAP8"/>
<dbReference type="InterPro" id="IPR013813">
    <property type="entry name" value="Endoribo_LPSP/chorism_mut-like"/>
</dbReference>
<dbReference type="Pfam" id="PF14588">
    <property type="entry name" value="YjgF_endoribonc"/>
    <property type="match status" value="1"/>
</dbReference>
<dbReference type="CDD" id="cd02199">
    <property type="entry name" value="YjgF_YER057c_UK114_like_1"/>
    <property type="match status" value="1"/>
</dbReference>
<evidence type="ECO:0000313" key="3">
    <source>
        <dbReference type="Proteomes" id="UP000249165"/>
    </source>
</evidence>
<reference evidence="2 3" key="1">
    <citation type="submission" date="2018-06" db="EMBL/GenBank/DDBJ databases">
        <title>Genomic Encyclopedia of Archaeal and Bacterial Type Strains, Phase II (KMG-II): from individual species to whole genera.</title>
        <authorList>
            <person name="Goeker M."/>
        </authorList>
    </citation>
    <scope>NUCLEOTIDE SEQUENCE [LARGE SCALE GENOMIC DNA]</scope>
    <source>
        <strain evidence="2 3">DSM 22011</strain>
    </source>
</reference>
<dbReference type="Gene3D" id="3.30.1330.40">
    <property type="entry name" value="RutC-like"/>
    <property type="match status" value="1"/>
</dbReference>
<name>A0A327YAP8_9RHOB</name>
<sequence>MTCPIEAKLAEMGLALPPSAPSRALYLPGKITGKTLFVSGHICEWEGVPKYFGPATPGADLAEGYAAARMCALNLLYNIKAVTGSLSAVAQVVKLNGYVAATPDFGQGPAIVNGASQLFIDLYGEAGRHARTAVNVASLPECALVEVEMVVELH</sequence>
<gene>
    <name evidence="2" type="ORF">ATI53_102112</name>
</gene>
<dbReference type="PANTHER" id="PTHR43760:SF1">
    <property type="entry name" value="ENDORIBONUCLEASE L-PSP_CHORISMATE MUTASE-LIKE DOMAIN-CONTAINING PROTEIN"/>
    <property type="match status" value="1"/>
</dbReference>
<dbReference type="EMBL" id="QLMG01000021">
    <property type="protein sequence ID" value="RAK15589.1"/>
    <property type="molecule type" value="Genomic_DNA"/>
</dbReference>
<proteinExistence type="predicted"/>
<comment type="caution">
    <text evidence="2">The sequence shown here is derived from an EMBL/GenBank/DDBJ whole genome shotgun (WGS) entry which is preliminary data.</text>
</comment>
<dbReference type="Proteomes" id="UP000249165">
    <property type="component" value="Unassembled WGS sequence"/>
</dbReference>
<dbReference type="RefSeq" id="WP_009505045.1">
    <property type="nucleotide sequence ID" value="NZ_LIGK01000018.1"/>
</dbReference>